<dbReference type="EMBL" id="JBCGBO010000005">
    <property type="protein sequence ID" value="KAK9199686.1"/>
    <property type="molecule type" value="Genomic_DNA"/>
</dbReference>
<evidence type="ECO:0008006" key="3">
    <source>
        <dbReference type="Google" id="ProtNLM"/>
    </source>
</evidence>
<dbReference type="Proteomes" id="UP001428341">
    <property type="component" value="Unassembled WGS sequence"/>
</dbReference>
<comment type="caution">
    <text evidence="1">The sequence shown here is derived from an EMBL/GenBank/DDBJ whole genome shotgun (WGS) entry which is preliminary data.</text>
</comment>
<keyword evidence="2" id="KW-1185">Reference proteome</keyword>
<sequence length="64" mass="7379">MAELWRIYQGLLLAWEVGIRDLLIEADSANRLPKDVKLLMLIIFDSFYKGTDGSQLANSFELYL</sequence>
<reference evidence="1 2" key="1">
    <citation type="submission" date="2024-05" db="EMBL/GenBank/DDBJ databases">
        <title>Haplotype-resolved chromosome-level genome assembly of Huyou (Citrus changshanensis).</title>
        <authorList>
            <person name="Miao C."/>
            <person name="Chen W."/>
            <person name="Wu Y."/>
            <person name="Wang L."/>
            <person name="Zhao S."/>
            <person name="Grierson D."/>
            <person name="Xu C."/>
            <person name="Chen K."/>
        </authorList>
    </citation>
    <scope>NUCLEOTIDE SEQUENCE [LARGE SCALE GENOMIC DNA]</scope>
    <source>
        <strain evidence="1">01-14</strain>
        <tissue evidence="1">Leaf</tissue>
    </source>
</reference>
<evidence type="ECO:0000313" key="1">
    <source>
        <dbReference type="EMBL" id="KAK9199686.1"/>
    </source>
</evidence>
<protein>
    <recommendedName>
        <fullName evidence="3">RNase H type-1 domain-containing protein</fullName>
    </recommendedName>
</protein>
<name>A0AAP0QL53_9ROSI</name>
<accession>A0AAP0QL53</accession>
<evidence type="ECO:0000313" key="2">
    <source>
        <dbReference type="Proteomes" id="UP001428341"/>
    </source>
</evidence>
<gene>
    <name evidence="1" type="ORF">WN944_014878</name>
</gene>
<organism evidence="1 2">
    <name type="scientific">Citrus x changshan-huyou</name>
    <dbReference type="NCBI Taxonomy" id="2935761"/>
    <lineage>
        <taxon>Eukaryota</taxon>
        <taxon>Viridiplantae</taxon>
        <taxon>Streptophyta</taxon>
        <taxon>Embryophyta</taxon>
        <taxon>Tracheophyta</taxon>
        <taxon>Spermatophyta</taxon>
        <taxon>Magnoliopsida</taxon>
        <taxon>eudicotyledons</taxon>
        <taxon>Gunneridae</taxon>
        <taxon>Pentapetalae</taxon>
        <taxon>rosids</taxon>
        <taxon>malvids</taxon>
        <taxon>Sapindales</taxon>
        <taxon>Rutaceae</taxon>
        <taxon>Aurantioideae</taxon>
        <taxon>Citrus</taxon>
    </lineage>
</organism>
<proteinExistence type="predicted"/>
<dbReference type="AlphaFoldDB" id="A0AAP0QL53"/>